<name>A0AAD2D3Y0_EUPCR</name>
<proteinExistence type="predicted"/>
<reference evidence="2" key="1">
    <citation type="submission" date="2023-07" db="EMBL/GenBank/DDBJ databases">
        <authorList>
            <consortium name="AG Swart"/>
            <person name="Singh M."/>
            <person name="Singh A."/>
            <person name="Seah K."/>
            <person name="Emmerich C."/>
        </authorList>
    </citation>
    <scope>NUCLEOTIDE SEQUENCE</scope>
    <source>
        <strain evidence="2">DP1</strain>
    </source>
</reference>
<feature type="compositionally biased region" description="Polar residues" evidence="1">
    <location>
        <begin position="311"/>
        <end position="328"/>
    </location>
</feature>
<feature type="compositionally biased region" description="Polar residues" evidence="1">
    <location>
        <begin position="194"/>
        <end position="209"/>
    </location>
</feature>
<feature type="compositionally biased region" description="Polar residues" evidence="1">
    <location>
        <begin position="149"/>
        <end position="160"/>
    </location>
</feature>
<comment type="caution">
    <text evidence="2">The sequence shown here is derived from an EMBL/GenBank/DDBJ whole genome shotgun (WGS) entry which is preliminary data.</text>
</comment>
<feature type="region of interest" description="Disordered" evidence="1">
    <location>
        <begin position="131"/>
        <end position="240"/>
    </location>
</feature>
<gene>
    <name evidence="2" type="ORF">ECRASSUSDP1_LOCUS19975</name>
</gene>
<sequence length="351" mass="40108">MGNEESTPVTHRKAPVEPKKSASKIVEVKAPARTLNSNRLRPEYGSMDQKMPKTNQYKSFKKYDAIEGGGYRSERKEKEESHVKRVEQEYCKVGRSGVEDFKEEENVSELYKMSKNQLVSRITKMQRKIHMSEGGSNYGSEAKKRIRPNNHQADISSNNPIIRHSKKRGTKGSINSDGNCRTIKRRFGKRMLGSDQSSQKQSAGGTSFRSGKINIFGKKPTENKKANLFKPNSTAGAMEYFRQKEKERVVSMKYSENQEKPKAKLPKFQRLAAYKSKPKNKTILFKKKETLKHEEQKYAKPEQEPEESHDSQTGNSFRESAVHNSSFITFGRASEGREEVGEIKKYHAEQG</sequence>
<evidence type="ECO:0000313" key="2">
    <source>
        <dbReference type="EMBL" id="CAI2378578.1"/>
    </source>
</evidence>
<keyword evidence="3" id="KW-1185">Reference proteome</keyword>
<dbReference type="EMBL" id="CAMPGE010020319">
    <property type="protein sequence ID" value="CAI2378578.1"/>
    <property type="molecule type" value="Genomic_DNA"/>
</dbReference>
<feature type="compositionally biased region" description="Basic and acidic residues" evidence="1">
    <location>
        <begin position="286"/>
        <end position="310"/>
    </location>
</feature>
<evidence type="ECO:0000313" key="3">
    <source>
        <dbReference type="Proteomes" id="UP001295684"/>
    </source>
</evidence>
<dbReference type="AlphaFoldDB" id="A0AAD2D3Y0"/>
<feature type="compositionally biased region" description="Basic and acidic residues" evidence="1">
    <location>
        <begin position="334"/>
        <end position="351"/>
    </location>
</feature>
<protein>
    <submittedName>
        <fullName evidence="2">Uncharacterized protein</fullName>
    </submittedName>
</protein>
<evidence type="ECO:0000256" key="1">
    <source>
        <dbReference type="SAM" id="MobiDB-lite"/>
    </source>
</evidence>
<feature type="region of interest" description="Disordered" evidence="1">
    <location>
        <begin position="1"/>
        <end position="61"/>
    </location>
</feature>
<feature type="region of interest" description="Disordered" evidence="1">
    <location>
        <begin position="279"/>
        <end position="351"/>
    </location>
</feature>
<accession>A0AAD2D3Y0</accession>
<organism evidence="2 3">
    <name type="scientific">Euplotes crassus</name>
    <dbReference type="NCBI Taxonomy" id="5936"/>
    <lineage>
        <taxon>Eukaryota</taxon>
        <taxon>Sar</taxon>
        <taxon>Alveolata</taxon>
        <taxon>Ciliophora</taxon>
        <taxon>Intramacronucleata</taxon>
        <taxon>Spirotrichea</taxon>
        <taxon>Hypotrichia</taxon>
        <taxon>Euplotida</taxon>
        <taxon>Euplotidae</taxon>
        <taxon>Moneuplotes</taxon>
    </lineage>
</organism>
<dbReference type="Proteomes" id="UP001295684">
    <property type="component" value="Unassembled WGS sequence"/>
</dbReference>